<proteinExistence type="predicted"/>
<dbReference type="GO" id="GO:0005275">
    <property type="term" value="F:amine transmembrane transporter activity"/>
    <property type="evidence" value="ECO:0007669"/>
    <property type="project" value="TreeGrafter"/>
</dbReference>
<dbReference type="PANTHER" id="PTHR47737">
    <property type="entry name" value="GLYCINE BETAINE/PROLINE BETAINE TRANSPORT SYSTEM PERMEASE PROTEIN PROW"/>
    <property type="match status" value="1"/>
</dbReference>
<dbReference type="PROSITE" id="PS51257">
    <property type="entry name" value="PROKAR_LIPOPROTEIN"/>
    <property type="match status" value="1"/>
</dbReference>
<keyword evidence="2" id="KW-0813">Transport</keyword>
<dbReference type="Gene3D" id="3.40.190.100">
    <property type="entry name" value="Glycine betaine-binding periplasmic protein, domain 2"/>
    <property type="match status" value="1"/>
</dbReference>
<evidence type="ECO:0000256" key="4">
    <source>
        <dbReference type="ARBA" id="ARBA00023136"/>
    </source>
</evidence>
<dbReference type="AlphaFoldDB" id="A0A1M5D6G3"/>
<keyword evidence="3" id="KW-1003">Cell membrane</keyword>
<dbReference type="GO" id="GO:0043190">
    <property type="term" value="C:ATP-binding cassette (ABC) transporter complex"/>
    <property type="evidence" value="ECO:0007669"/>
    <property type="project" value="InterPro"/>
</dbReference>
<evidence type="ECO:0000256" key="3">
    <source>
        <dbReference type="ARBA" id="ARBA00022475"/>
    </source>
</evidence>
<evidence type="ECO:0000256" key="1">
    <source>
        <dbReference type="ARBA" id="ARBA00004236"/>
    </source>
</evidence>
<evidence type="ECO:0000313" key="8">
    <source>
        <dbReference type="Proteomes" id="UP000184196"/>
    </source>
</evidence>
<dbReference type="GO" id="GO:0031460">
    <property type="term" value="P:glycine betaine transport"/>
    <property type="evidence" value="ECO:0007669"/>
    <property type="project" value="TreeGrafter"/>
</dbReference>
<organism evidence="7 8">
    <name type="scientific">Desulfofundulus australicus DSM 11792</name>
    <dbReference type="NCBI Taxonomy" id="1121425"/>
    <lineage>
        <taxon>Bacteria</taxon>
        <taxon>Bacillati</taxon>
        <taxon>Bacillota</taxon>
        <taxon>Clostridia</taxon>
        <taxon>Eubacteriales</taxon>
        <taxon>Peptococcaceae</taxon>
        <taxon>Desulfofundulus</taxon>
    </lineage>
</organism>
<dbReference type="SUPFAM" id="SSF53850">
    <property type="entry name" value="Periplasmic binding protein-like II"/>
    <property type="match status" value="2"/>
</dbReference>
<evidence type="ECO:0000256" key="5">
    <source>
        <dbReference type="SAM" id="SignalP"/>
    </source>
</evidence>
<name>A0A1M5D6G3_9FIRM</name>
<dbReference type="Pfam" id="PF04069">
    <property type="entry name" value="OpuAC"/>
    <property type="match status" value="2"/>
</dbReference>
<evidence type="ECO:0000256" key="2">
    <source>
        <dbReference type="ARBA" id="ARBA00022448"/>
    </source>
</evidence>
<evidence type="ECO:0000313" key="7">
    <source>
        <dbReference type="EMBL" id="SHF62450.1"/>
    </source>
</evidence>
<keyword evidence="4" id="KW-0472">Membrane</keyword>
<accession>A0A1M5D6G3</accession>
<dbReference type="InterPro" id="IPR007210">
    <property type="entry name" value="ABC_Gly_betaine_transp_sub-bd"/>
</dbReference>
<reference evidence="8" key="1">
    <citation type="submission" date="2016-11" db="EMBL/GenBank/DDBJ databases">
        <authorList>
            <person name="Varghese N."/>
            <person name="Submissions S."/>
        </authorList>
    </citation>
    <scope>NUCLEOTIDE SEQUENCE [LARGE SCALE GENOMIC DNA]</scope>
    <source>
        <strain evidence="8">DSM 11792</strain>
    </source>
</reference>
<protein>
    <submittedName>
        <fullName evidence="7">Glycine betaine/proline transport system substrate-binding protein</fullName>
    </submittedName>
</protein>
<comment type="subcellular location">
    <subcellularLocation>
        <location evidence="1">Cell membrane</location>
    </subcellularLocation>
</comment>
<dbReference type="CDD" id="cd13639">
    <property type="entry name" value="PBP2_OpuAC_like"/>
    <property type="match status" value="1"/>
</dbReference>
<dbReference type="EMBL" id="FQUW01000045">
    <property type="protein sequence ID" value="SHF62450.1"/>
    <property type="molecule type" value="Genomic_DNA"/>
</dbReference>
<feature type="chain" id="PRO_5038720004" evidence="5">
    <location>
        <begin position="24"/>
        <end position="300"/>
    </location>
</feature>
<dbReference type="PANTHER" id="PTHR47737:SF1">
    <property type="entry name" value="GLYCINE BETAINE_PROLINE BETAINE TRANSPORT SYSTEM PERMEASE PROTEIN PROW"/>
    <property type="match status" value="1"/>
</dbReference>
<dbReference type="GO" id="GO:0015226">
    <property type="term" value="F:carnitine transmembrane transporter activity"/>
    <property type="evidence" value="ECO:0007669"/>
    <property type="project" value="TreeGrafter"/>
</dbReference>
<dbReference type="Proteomes" id="UP000184196">
    <property type="component" value="Unassembled WGS sequence"/>
</dbReference>
<keyword evidence="5" id="KW-0732">Signal</keyword>
<feature type="domain" description="ABC-type glycine betaine transport system substrate-binding" evidence="6">
    <location>
        <begin position="198"/>
        <end position="299"/>
    </location>
</feature>
<feature type="signal peptide" evidence="5">
    <location>
        <begin position="1"/>
        <end position="23"/>
    </location>
</feature>
<sequence length="300" mass="33558">MLRKYRVMMLPVFILFLVTAVFGCTTTTAEKESSQGTIKDKFNGEIIGIEPGAGIMKATEKAIEEYNLDYTLKDGSSAAMVAALKSAIESKKWIVVTGWTPHWMFARWDLKYLEDPKGVYGGEEHIATIARKGLQKDAPAAYQMLDAFYWQPSDMEAVMLDINANKMDPDEAAQKWIRENEDKVKKWIPEGVPKGNLKKIKLGYVEWDSEIASTHVVKHVLLKMGYDVELKAVDAGVMWTGIGAGQFDAIVAAWLPYTHGDYYDQVKDKVENLGPNLEGAKIGLVVPKYVTINSIEELNN</sequence>
<feature type="domain" description="ABC-type glycine betaine transport system substrate-binding" evidence="6">
    <location>
        <begin position="34"/>
        <end position="179"/>
    </location>
</feature>
<dbReference type="GO" id="GO:0015871">
    <property type="term" value="P:choline transport"/>
    <property type="evidence" value="ECO:0007669"/>
    <property type="project" value="TreeGrafter"/>
</dbReference>
<keyword evidence="8" id="KW-1185">Reference proteome</keyword>
<dbReference type="OrthoDB" id="9787902at2"/>
<dbReference type="Gene3D" id="3.10.105.10">
    <property type="entry name" value="Dipeptide-binding Protein, Domain 3"/>
    <property type="match status" value="1"/>
</dbReference>
<gene>
    <name evidence="7" type="ORF">SAMN02745218_02730</name>
</gene>
<dbReference type="RefSeq" id="WP_073167218.1">
    <property type="nucleotide sequence ID" value="NZ_FQUW01000045.1"/>
</dbReference>
<evidence type="ECO:0000259" key="6">
    <source>
        <dbReference type="Pfam" id="PF04069"/>
    </source>
</evidence>